<evidence type="ECO:0000256" key="6">
    <source>
        <dbReference type="RuleBase" id="RU362124"/>
    </source>
</evidence>
<evidence type="ECO:0000313" key="11">
    <source>
        <dbReference type="Proteomes" id="UP000076482"/>
    </source>
</evidence>
<comment type="similarity">
    <text evidence="1 6">Belongs to the sigma-70 factor family.</text>
</comment>
<comment type="caution">
    <text evidence="10">The sequence shown here is derived from an EMBL/GenBank/DDBJ whole genome shotgun (WGS) entry which is preliminary data.</text>
</comment>
<dbReference type="GO" id="GO:0006352">
    <property type="term" value="P:DNA-templated transcription initiation"/>
    <property type="evidence" value="ECO:0007669"/>
    <property type="project" value="InterPro"/>
</dbReference>
<dbReference type="InterPro" id="IPR007624">
    <property type="entry name" value="RNA_pol_sigma70_r3"/>
</dbReference>
<proteinExistence type="inferred from homology"/>
<feature type="domain" description="RNA polymerase sigma-70" evidence="9">
    <location>
        <begin position="272"/>
        <end position="298"/>
    </location>
</feature>
<keyword evidence="4 6" id="KW-0238">DNA-binding</keyword>
<evidence type="ECO:0000256" key="1">
    <source>
        <dbReference type="ARBA" id="ARBA00007788"/>
    </source>
</evidence>
<dbReference type="NCBIfam" id="TIGR02937">
    <property type="entry name" value="sigma70-ECF"/>
    <property type="match status" value="1"/>
</dbReference>
<organism evidence="10 11">
    <name type="scientific">Bacillus cereus</name>
    <dbReference type="NCBI Taxonomy" id="1396"/>
    <lineage>
        <taxon>Bacteria</taxon>
        <taxon>Bacillati</taxon>
        <taxon>Bacillota</taxon>
        <taxon>Bacilli</taxon>
        <taxon>Bacillales</taxon>
        <taxon>Bacillaceae</taxon>
        <taxon>Bacillus</taxon>
        <taxon>Bacillus cereus group</taxon>
    </lineage>
</organism>
<name>A0A161R6Y8_BACCE</name>
<dbReference type="Pfam" id="PF04539">
    <property type="entry name" value="Sigma70_r3"/>
    <property type="match status" value="1"/>
</dbReference>
<keyword evidence="5 6" id="KW-0804">Transcription</keyword>
<dbReference type="InterPro" id="IPR036388">
    <property type="entry name" value="WH-like_DNA-bd_sf"/>
</dbReference>
<sequence length="312" mass="36674">MYEQEYDKELEVEKESELESESESESEAKAKEKEEVHDPVMLYLKQMGEIDMINHEEEIRLAKLLEQGDMGAKIQFIEANYRLVVSIAKRYVGRGLQFLDLIQEGNMGLMKAVEKWDYRRGHKFSTYGTFWIKQAITRAISEQARMIRLPVHTVDIINKMHRTEKRFLQENGIEPTEEELAELLEIPLEKMQKLKNMDRNLDPFSLNITLGDEDKSTLEEFIVDTAENQEEIALRNALAEEVDSVLETLTDREEAVIRMRFGIGEYQNKDMTLEEIGSHFGVTRERVRQIQKKALDKLRMKQRSSRLEEFYE</sequence>
<dbReference type="RefSeq" id="WP_161940820.1">
    <property type="nucleotide sequence ID" value="NZ_LJKE01000015.1"/>
</dbReference>
<evidence type="ECO:0000256" key="4">
    <source>
        <dbReference type="ARBA" id="ARBA00023125"/>
    </source>
</evidence>
<reference evidence="10 11" key="1">
    <citation type="submission" date="2015-09" db="EMBL/GenBank/DDBJ databases">
        <title>Bacillus cereus food isolates.</title>
        <authorList>
            <person name="Boekhorst J."/>
        </authorList>
    </citation>
    <scope>NUCLEOTIDE SEQUENCE [LARGE SCALE GENOMIC DNA]</scope>
    <source>
        <strain evidence="10 11">B4088</strain>
    </source>
</reference>
<dbReference type="InterPro" id="IPR009042">
    <property type="entry name" value="RNA_pol_sigma70_r1_2"/>
</dbReference>
<dbReference type="Proteomes" id="UP000076482">
    <property type="component" value="Unassembled WGS sequence"/>
</dbReference>
<dbReference type="Gene3D" id="1.10.601.10">
    <property type="entry name" value="RNA Polymerase Primary Sigma Factor"/>
    <property type="match status" value="2"/>
</dbReference>
<evidence type="ECO:0000256" key="7">
    <source>
        <dbReference type="SAM" id="MobiDB-lite"/>
    </source>
</evidence>
<feature type="region of interest" description="Disordered" evidence="7">
    <location>
        <begin position="1"/>
        <end position="34"/>
    </location>
</feature>
<dbReference type="Pfam" id="PF00140">
    <property type="entry name" value="Sigma70_r1_2"/>
    <property type="match status" value="1"/>
</dbReference>
<comment type="function">
    <text evidence="6">Sigma factors are initiation factors that promote the attachment of RNA polymerase to specific initiation sites and are then released.</text>
</comment>
<dbReference type="GO" id="GO:0003677">
    <property type="term" value="F:DNA binding"/>
    <property type="evidence" value="ECO:0007669"/>
    <property type="project" value="UniProtKB-KW"/>
</dbReference>
<protein>
    <recommendedName>
        <fullName evidence="6">RNA polymerase sigma factor</fullName>
    </recommendedName>
</protein>
<dbReference type="SUPFAM" id="SSF88946">
    <property type="entry name" value="Sigma2 domain of RNA polymerase sigma factors"/>
    <property type="match status" value="1"/>
</dbReference>
<keyword evidence="3 6" id="KW-0731">Sigma factor</keyword>
<dbReference type="CDD" id="cd06171">
    <property type="entry name" value="Sigma70_r4"/>
    <property type="match status" value="1"/>
</dbReference>
<dbReference type="GO" id="GO:0016987">
    <property type="term" value="F:sigma factor activity"/>
    <property type="evidence" value="ECO:0007669"/>
    <property type="project" value="UniProtKB-KW"/>
</dbReference>
<dbReference type="Pfam" id="PF04545">
    <property type="entry name" value="Sigma70_r4"/>
    <property type="match status" value="1"/>
</dbReference>
<evidence type="ECO:0000313" key="10">
    <source>
        <dbReference type="EMBL" id="KZD72001.1"/>
    </source>
</evidence>
<dbReference type="Gene3D" id="1.10.10.10">
    <property type="entry name" value="Winged helix-like DNA-binding domain superfamily/Winged helix DNA-binding domain"/>
    <property type="match status" value="2"/>
</dbReference>
<dbReference type="EMBL" id="LJKE01000015">
    <property type="protein sequence ID" value="KZD72001.1"/>
    <property type="molecule type" value="Genomic_DNA"/>
</dbReference>
<dbReference type="InterPro" id="IPR007627">
    <property type="entry name" value="RNA_pol_sigma70_r2"/>
</dbReference>
<dbReference type="InterPro" id="IPR013324">
    <property type="entry name" value="RNA_pol_sigma_r3/r4-like"/>
</dbReference>
<dbReference type="PROSITE" id="PS00716">
    <property type="entry name" value="SIGMA70_2"/>
    <property type="match status" value="1"/>
</dbReference>
<dbReference type="PANTHER" id="PTHR30603:SF60">
    <property type="entry name" value="RNA POLYMERASE SIGMA FACTOR RPOD"/>
    <property type="match status" value="1"/>
</dbReference>
<feature type="domain" description="RNA polymerase sigma-70" evidence="8">
    <location>
        <begin position="100"/>
        <end position="113"/>
    </location>
</feature>
<dbReference type="InterPro" id="IPR050239">
    <property type="entry name" value="Sigma-70_RNA_pol_init_factors"/>
</dbReference>
<dbReference type="AlphaFoldDB" id="A0A161R6Y8"/>
<evidence type="ECO:0000259" key="9">
    <source>
        <dbReference type="PROSITE" id="PS00716"/>
    </source>
</evidence>
<gene>
    <name evidence="10" type="ORF">B4088_0462</name>
</gene>
<keyword evidence="2 6" id="KW-0805">Transcription regulation</keyword>
<evidence type="ECO:0000256" key="3">
    <source>
        <dbReference type="ARBA" id="ARBA00023082"/>
    </source>
</evidence>
<evidence type="ECO:0000256" key="5">
    <source>
        <dbReference type="ARBA" id="ARBA00023163"/>
    </source>
</evidence>
<dbReference type="InterPro" id="IPR014284">
    <property type="entry name" value="RNA_pol_sigma-70_dom"/>
</dbReference>
<dbReference type="InterPro" id="IPR000943">
    <property type="entry name" value="RNA_pol_sigma70"/>
</dbReference>
<dbReference type="PATRIC" id="fig|1396.535.peg.4213"/>
<feature type="compositionally biased region" description="Basic and acidic residues" evidence="7">
    <location>
        <begin position="1"/>
        <end position="17"/>
    </location>
</feature>
<dbReference type="InterPro" id="IPR007630">
    <property type="entry name" value="RNA_pol_sigma70_r4"/>
</dbReference>
<accession>A0A161R6Y8</accession>
<evidence type="ECO:0000259" key="8">
    <source>
        <dbReference type="PROSITE" id="PS00715"/>
    </source>
</evidence>
<dbReference type="SUPFAM" id="SSF88659">
    <property type="entry name" value="Sigma3 and sigma4 domains of RNA polymerase sigma factors"/>
    <property type="match status" value="2"/>
</dbReference>
<dbReference type="PROSITE" id="PS00715">
    <property type="entry name" value="SIGMA70_1"/>
    <property type="match status" value="1"/>
</dbReference>
<dbReference type="InterPro" id="IPR013325">
    <property type="entry name" value="RNA_pol_sigma_r2"/>
</dbReference>
<dbReference type="Pfam" id="PF04542">
    <property type="entry name" value="Sigma70_r2"/>
    <property type="match status" value="1"/>
</dbReference>
<dbReference type="PRINTS" id="PR00046">
    <property type="entry name" value="SIGMA70FCT"/>
</dbReference>
<dbReference type="PANTHER" id="PTHR30603">
    <property type="entry name" value="RNA POLYMERASE SIGMA FACTOR RPO"/>
    <property type="match status" value="1"/>
</dbReference>
<evidence type="ECO:0000256" key="2">
    <source>
        <dbReference type="ARBA" id="ARBA00023015"/>
    </source>
</evidence>